<feature type="compositionally biased region" description="Pro residues" evidence="1">
    <location>
        <begin position="96"/>
        <end position="111"/>
    </location>
</feature>
<sequence length="548" mass="56769">MTERRDQGAPSPTAQAEDAWWAAVYARDADTPQPARVGSVDDWFASALGAMGAADADADTDAEVDAGVYADPGVYADAGARDAADAPEVGEDAPVPDVPAPPDLPPIPDVPQIPDLPDVGDVPDIPDVPEQPDLPEGPDLPDVSHDARDRQDAHDAHDARDVRDWGTVHDVEDAHPPRNPDPRVIAPRAEPDSVPVMPPRPPLPRSEPDPSQLAAPEPEAPVNPPSPAPGSAARPAAQSASTPIRLAKKPERATVPTPTLPDGMASRWGRSRPGTTALPEPDSLPEADPDALGAVVPDTALELAHHGSMTLRAASARGERARGLGLPRTDRLLVARFGQGVGGLLVAVVAGDPGGGASGDGGPGNAQQAAQALAAAVGRSRAGLLADLREGAQEQLRYGLQRLTARAARELGPGGAVHALIAPLDPTNRLRAGFGTGPGALLLLGDDAWYDAYAGRRLEAGEAEAEDASVRQSDGFRFRAVVPEPGDVLLLCSEGLAAPLRTEAAVAGLLAEHWSQPHAPSGVDFLRQLQARAQGHTADRTAVAVWQD</sequence>
<organism evidence="2 3">
    <name type="scientific">Streptacidiphilus fuscans</name>
    <dbReference type="NCBI Taxonomy" id="2789292"/>
    <lineage>
        <taxon>Bacteria</taxon>
        <taxon>Bacillati</taxon>
        <taxon>Actinomycetota</taxon>
        <taxon>Actinomycetes</taxon>
        <taxon>Kitasatosporales</taxon>
        <taxon>Streptomycetaceae</taxon>
        <taxon>Streptacidiphilus</taxon>
    </lineage>
</organism>
<evidence type="ECO:0000313" key="3">
    <source>
        <dbReference type="Proteomes" id="UP000657385"/>
    </source>
</evidence>
<dbReference type="AlphaFoldDB" id="A0A931B638"/>
<feature type="region of interest" description="Disordered" evidence="1">
    <location>
        <begin position="79"/>
        <end position="290"/>
    </location>
</feature>
<dbReference type="Proteomes" id="UP000657385">
    <property type="component" value="Unassembled WGS sequence"/>
</dbReference>
<reference evidence="2" key="1">
    <citation type="submission" date="2020-11" db="EMBL/GenBank/DDBJ databases">
        <title>Isolation and identification of active actinomycetes.</title>
        <authorList>
            <person name="Yu B."/>
        </authorList>
    </citation>
    <scope>NUCLEOTIDE SEQUENCE</scope>
    <source>
        <strain evidence="2">NEAU-YB345</strain>
    </source>
</reference>
<feature type="compositionally biased region" description="Basic and acidic residues" evidence="1">
    <location>
        <begin position="142"/>
        <end position="181"/>
    </location>
</feature>
<comment type="caution">
    <text evidence="2">The sequence shown here is derived from an EMBL/GenBank/DDBJ whole genome shotgun (WGS) entry which is preliminary data.</text>
</comment>
<feature type="compositionally biased region" description="Pro residues" evidence="1">
    <location>
        <begin position="218"/>
        <end position="228"/>
    </location>
</feature>
<proteinExistence type="predicted"/>
<feature type="compositionally biased region" description="Low complexity" evidence="1">
    <location>
        <begin position="112"/>
        <end position="125"/>
    </location>
</feature>
<evidence type="ECO:0000256" key="1">
    <source>
        <dbReference type="SAM" id="MobiDB-lite"/>
    </source>
</evidence>
<name>A0A931B638_9ACTN</name>
<keyword evidence="3" id="KW-1185">Reference proteome</keyword>
<dbReference type="EMBL" id="JADPRT010000010">
    <property type="protein sequence ID" value="MBF9070871.1"/>
    <property type="molecule type" value="Genomic_DNA"/>
</dbReference>
<dbReference type="RefSeq" id="WP_196196057.1">
    <property type="nucleotide sequence ID" value="NZ_JADPRT010000010.1"/>
</dbReference>
<feature type="compositionally biased region" description="Pro residues" evidence="1">
    <location>
        <begin position="196"/>
        <end position="205"/>
    </location>
</feature>
<accession>A0A931B638</accession>
<protein>
    <recommendedName>
        <fullName evidence="4">Protein phosphatase 2C-like protein</fullName>
    </recommendedName>
</protein>
<feature type="compositionally biased region" description="Low complexity" evidence="1">
    <location>
        <begin position="229"/>
        <end position="243"/>
    </location>
</feature>
<evidence type="ECO:0008006" key="4">
    <source>
        <dbReference type="Google" id="ProtNLM"/>
    </source>
</evidence>
<gene>
    <name evidence="2" type="ORF">I2501_22915</name>
</gene>
<evidence type="ECO:0000313" key="2">
    <source>
        <dbReference type="EMBL" id="MBF9070871.1"/>
    </source>
</evidence>